<keyword evidence="3 6" id="KW-1133">Transmembrane helix</keyword>
<feature type="domain" description="TECPR1-like DysF" evidence="7">
    <location>
        <begin position="509"/>
        <end position="623"/>
    </location>
</feature>
<keyword evidence="4 6" id="KW-0472">Membrane</keyword>
<evidence type="ECO:0000256" key="1">
    <source>
        <dbReference type="ARBA" id="ARBA00004141"/>
    </source>
</evidence>
<accession>A0AA38NWD6</accession>
<feature type="transmembrane region" description="Helical" evidence="6">
    <location>
        <begin position="182"/>
        <end position="203"/>
    </location>
</feature>
<feature type="domain" description="TECPR1-like DysF" evidence="7">
    <location>
        <begin position="126"/>
        <end position="434"/>
    </location>
</feature>
<dbReference type="Proteomes" id="UP001163846">
    <property type="component" value="Unassembled WGS sequence"/>
</dbReference>
<evidence type="ECO:0000313" key="8">
    <source>
        <dbReference type="EMBL" id="KAJ3831863.1"/>
    </source>
</evidence>
<feature type="region of interest" description="Disordered" evidence="5">
    <location>
        <begin position="87"/>
        <end position="109"/>
    </location>
</feature>
<feature type="transmembrane region" description="Helical" evidence="6">
    <location>
        <begin position="294"/>
        <end position="313"/>
    </location>
</feature>
<feature type="region of interest" description="Disordered" evidence="5">
    <location>
        <begin position="215"/>
        <end position="240"/>
    </location>
</feature>
<evidence type="ECO:0000256" key="6">
    <source>
        <dbReference type="SAM" id="Phobius"/>
    </source>
</evidence>
<feature type="compositionally biased region" description="Low complexity" evidence="5">
    <location>
        <begin position="87"/>
        <end position="104"/>
    </location>
</feature>
<sequence>MATLDYLSIPSSASRLQIQPQLSSSKSSRIQPSNENDIRSAPKLRTSLPRSSAESFDLGPTSPLKTFASGSAFNILPSLLLSSSMPSSVPASDPTSPSDSTKSNPAKKRARKLYQEPIVLLSNKDPLSIQITSVNFKRFIERVGPVFWLQDRLEEIVFWRRGWKLTGTWLALYGFLCRYPRLVFAFPHVILIAIILASVHYPVYKPPLPPVTLTDPASTATPTESPTNVKTSSTAETPLPAPVVEDSVDWQANIQAIQNLMGFYADLHVAITPYLSHLSLSPNNPQISKPKSPYTLPFLIFLTLTLLPFIFFITSPLFPVRLVCFLSGAGPVLSLNPQLRRWYSDVVHLIAYYTSQDTTYNPIVVPIPPVIRLLSSRFLKLSPPSHVIIDSFTLEIFRKRIKMRLQRFLDDNNLSDKVWNSEIREVELWENERLDPSMMPLSPSTSTISASPKQMKTPLPPPPSYSKRLSIDETGITSERKVYHAQGRSSTQHQHQRSRSTFFGGGPSLNKGWSKSHLKTNDRAPWTRGRDGWSGVAGSGADGDGTVSSNLTFSLAPNWEFVPTEDWRADLVGEWVNEGRLLDEEDGMLGADENGWVYTNDVWLVPANHAYSGAVTRRRRWVRRIWYNSQQQESDKED</sequence>
<feature type="compositionally biased region" description="Low complexity" evidence="5">
    <location>
        <begin position="439"/>
        <end position="449"/>
    </location>
</feature>
<comment type="subcellular location">
    <subcellularLocation>
        <location evidence="1">Membrane</location>
        <topology evidence="1">Multi-pass membrane protein</topology>
    </subcellularLocation>
</comment>
<name>A0AA38NWD6_9AGAR</name>
<dbReference type="InterPro" id="IPR052816">
    <property type="entry name" value="Peroxisomal_Membrane_PEX28-32"/>
</dbReference>
<evidence type="ECO:0000256" key="2">
    <source>
        <dbReference type="ARBA" id="ARBA00022692"/>
    </source>
</evidence>
<dbReference type="PANTHER" id="PTHR28304:SF2">
    <property type="entry name" value="PEROXISOMAL MEMBRANE PROTEIN PEX29"/>
    <property type="match status" value="1"/>
</dbReference>
<dbReference type="GO" id="GO:0007031">
    <property type="term" value="P:peroxisome organization"/>
    <property type="evidence" value="ECO:0007669"/>
    <property type="project" value="TreeGrafter"/>
</dbReference>
<dbReference type="GO" id="GO:0005778">
    <property type="term" value="C:peroxisomal membrane"/>
    <property type="evidence" value="ECO:0007669"/>
    <property type="project" value="UniProtKB-ARBA"/>
</dbReference>
<evidence type="ECO:0000256" key="4">
    <source>
        <dbReference type="ARBA" id="ARBA00023136"/>
    </source>
</evidence>
<proteinExistence type="predicted"/>
<feature type="compositionally biased region" description="Polar residues" evidence="5">
    <location>
        <begin position="17"/>
        <end position="35"/>
    </location>
</feature>
<feature type="region of interest" description="Disordered" evidence="5">
    <location>
        <begin position="17"/>
        <end position="59"/>
    </location>
</feature>
<organism evidence="8 9">
    <name type="scientific">Lentinula raphanica</name>
    <dbReference type="NCBI Taxonomy" id="153919"/>
    <lineage>
        <taxon>Eukaryota</taxon>
        <taxon>Fungi</taxon>
        <taxon>Dikarya</taxon>
        <taxon>Basidiomycota</taxon>
        <taxon>Agaricomycotina</taxon>
        <taxon>Agaricomycetes</taxon>
        <taxon>Agaricomycetidae</taxon>
        <taxon>Agaricales</taxon>
        <taxon>Marasmiineae</taxon>
        <taxon>Omphalotaceae</taxon>
        <taxon>Lentinula</taxon>
    </lineage>
</organism>
<keyword evidence="9" id="KW-1185">Reference proteome</keyword>
<feature type="region of interest" description="Disordered" evidence="5">
    <location>
        <begin position="439"/>
        <end position="469"/>
    </location>
</feature>
<evidence type="ECO:0000256" key="5">
    <source>
        <dbReference type="SAM" id="MobiDB-lite"/>
    </source>
</evidence>
<dbReference type="PANTHER" id="PTHR28304">
    <property type="entry name" value="PEROXISOMAL MEMBRANE PROTEIN PEX29"/>
    <property type="match status" value="1"/>
</dbReference>
<gene>
    <name evidence="8" type="ORF">F5878DRAFT_635866</name>
</gene>
<dbReference type="EMBL" id="MU807192">
    <property type="protein sequence ID" value="KAJ3831863.1"/>
    <property type="molecule type" value="Genomic_DNA"/>
</dbReference>
<comment type="caution">
    <text evidence="8">The sequence shown here is derived from an EMBL/GenBank/DDBJ whole genome shotgun (WGS) entry which is preliminary data.</text>
</comment>
<dbReference type="InterPro" id="IPR010482">
    <property type="entry name" value="TECPR1-like_DysF"/>
</dbReference>
<reference evidence="8" key="1">
    <citation type="submission" date="2022-08" db="EMBL/GenBank/DDBJ databases">
        <authorList>
            <consortium name="DOE Joint Genome Institute"/>
            <person name="Min B."/>
            <person name="Riley R."/>
            <person name="Sierra-Patev S."/>
            <person name="Naranjo-Ortiz M."/>
            <person name="Looney B."/>
            <person name="Konkel Z."/>
            <person name="Slot J.C."/>
            <person name="Sakamoto Y."/>
            <person name="Steenwyk J.L."/>
            <person name="Rokas A."/>
            <person name="Carro J."/>
            <person name="Camarero S."/>
            <person name="Ferreira P."/>
            <person name="Molpeceres G."/>
            <person name="Ruiz-Duenas F.J."/>
            <person name="Serrano A."/>
            <person name="Henrissat B."/>
            <person name="Drula E."/>
            <person name="Hughes K.W."/>
            <person name="Mata J.L."/>
            <person name="Ishikawa N.K."/>
            <person name="Vargas-Isla R."/>
            <person name="Ushijima S."/>
            <person name="Smith C.A."/>
            <person name="Ahrendt S."/>
            <person name="Andreopoulos W."/>
            <person name="He G."/>
            <person name="Labutti K."/>
            <person name="Lipzen A."/>
            <person name="Ng V."/>
            <person name="Sandor L."/>
            <person name="Barry K."/>
            <person name="Martinez A.T."/>
            <person name="Xiao Y."/>
            <person name="Gibbons J.G."/>
            <person name="Terashima K."/>
            <person name="Hibbett D.S."/>
            <person name="Grigoriev I.V."/>
        </authorList>
    </citation>
    <scope>NUCLEOTIDE SEQUENCE</scope>
    <source>
        <strain evidence="8">TFB9207</strain>
    </source>
</reference>
<feature type="compositionally biased region" description="Low complexity" evidence="5">
    <location>
        <begin position="215"/>
        <end position="227"/>
    </location>
</feature>
<feature type="region of interest" description="Disordered" evidence="5">
    <location>
        <begin position="482"/>
        <end position="541"/>
    </location>
</feature>
<dbReference type="AlphaFoldDB" id="A0AA38NWD6"/>
<evidence type="ECO:0000313" key="9">
    <source>
        <dbReference type="Proteomes" id="UP001163846"/>
    </source>
</evidence>
<keyword evidence="2 6" id="KW-0812">Transmembrane</keyword>
<dbReference type="Pfam" id="PF06398">
    <property type="entry name" value="Pex24p"/>
    <property type="match status" value="2"/>
</dbReference>
<evidence type="ECO:0000259" key="7">
    <source>
        <dbReference type="Pfam" id="PF06398"/>
    </source>
</evidence>
<protein>
    <submittedName>
        <fullName evidence="8">Integral peroxisomal membrane peroxin-domain-containing protein</fullName>
    </submittedName>
</protein>
<evidence type="ECO:0000256" key="3">
    <source>
        <dbReference type="ARBA" id="ARBA00022989"/>
    </source>
</evidence>